<sequence length="261" mass="30575">MVEMTLDEIHEAELGMLECLDAFCEQHDISYYLAYGTLLGAIRHGGFIPWDDDADVWLLRKDYDRFLSLFEEDETYRLIRPFQPEYGFGWAKILDKRTAYRHESVVRPDDYGLTIDLFPLDCDGGEAFFQRMQKLSRLRKIKWYKHKAGSVQGPKRILKKVLARFVPERLIDERGFQAALDSGQKNGRVLNCFSRYTYKQESADASHFVPGLKLAFEGEHHFSVPRDPERVLERIYGKDWRVPVVDSHPTKVFWRDGFPSK</sequence>
<evidence type="ECO:0000313" key="2">
    <source>
        <dbReference type="EMBL" id="ACV22266.1"/>
    </source>
</evidence>
<evidence type="ECO:0000313" key="3">
    <source>
        <dbReference type="Proteomes" id="UP000002026"/>
    </source>
</evidence>
<dbReference type="InterPro" id="IPR007074">
    <property type="entry name" value="LicD/FKTN/FKRP_NTP_transf"/>
</dbReference>
<name>C7N5T1_SLAHD</name>
<dbReference type="eggNOG" id="COG3475">
    <property type="taxonomic scope" value="Bacteria"/>
</dbReference>
<evidence type="ECO:0000259" key="1">
    <source>
        <dbReference type="Pfam" id="PF04991"/>
    </source>
</evidence>
<gene>
    <name evidence="2" type="ordered locus">Shel_12380</name>
</gene>
<reference evidence="2 3" key="1">
    <citation type="journal article" date="2009" name="Stand. Genomic Sci.">
        <title>Complete genome sequence of Slackia heliotrinireducens type strain (RHS 1).</title>
        <authorList>
            <person name="Pukall R."/>
            <person name="Lapidus A."/>
            <person name="Nolan M."/>
            <person name="Copeland A."/>
            <person name="Glavina Del Rio T."/>
            <person name="Lucas S."/>
            <person name="Chen F."/>
            <person name="Tice H."/>
            <person name="Cheng J.F."/>
            <person name="Chertkov O."/>
            <person name="Bruce D."/>
            <person name="Goodwin L."/>
            <person name="Kuske C."/>
            <person name="Brettin T."/>
            <person name="Detter J.C."/>
            <person name="Han C."/>
            <person name="Pitluck S."/>
            <person name="Pati A."/>
            <person name="Mavrommatis K."/>
            <person name="Ivanova N."/>
            <person name="Ovchinnikova G."/>
            <person name="Chen A."/>
            <person name="Palaniappan K."/>
            <person name="Schneider S."/>
            <person name="Rohde M."/>
            <person name="Chain P."/>
            <person name="D'haeseleer P."/>
            <person name="Goker M."/>
            <person name="Bristow J."/>
            <person name="Eisen J.A."/>
            <person name="Markowitz V."/>
            <person name="Kyrpides N.C."/>
            <person name="Klenk H.P."/>
            <person name="Hugenholtz P."/>
        </authorList>
    </citation>
    <scope>NUCLEOTIDE SEQUENCE [LARGE SCALE GENOMIC DNA]</scope>
    <source>
        <strain evidence="3">ATCC 29202 / DSM 20476 / NCTC 11029 / RHS 1</strain>
    </source>
</reference>
<dbReference type="Proteomes" id="UP000002026">
    <property type="component" value="Chromosome"/>
</dbReference>
<protein>
    <submittedName>
        <fullName evidence="2">LPS biosynthesis protein</fullName>
    </submittedName>
</protein>
<keyword evidence="3" id="KW-1185">Reference proteome</keyword>
<dbReference type="KEGG" id="shi:Shel_12380"/>
<dbReference type="EMBL" id="CP001684">
    <property type="protein sequence ID" value="ACV22266.1"/>
    <property type="molecule type" value="Genomic_DNA"/>
</dbReference>
<dbReference type="RefSeq" id="WP_012798369.1">
    <property type="nucleotide sequence ID" value="NC_013165.1"/>
</dbReference>
<dbReference type="PANTHER" id="PTHR43404">
    <property type="entry name" value="LIPOPOLYSACCHARIDE CHOLINEPHOSPHOTRANSFERASE LICD"/>
    <property type="match status" value="1"/>
</dbReference>
<dbReference type="InterPro" id="IPR052942">
    <property type="entry name" value="LPS_cholinephosphotransferase"/>
</dbReference>
<accession>C7N5T1</accession>
<dbReference type="Pfam" id="PF04991">
    <property type="entry name" value="LicD"/>
    <property type="match status" value="1"/>
</dbReference>
<dbReference type="GO" id="GO:0009100">
    <property type="term" value="P:glycoprotein metabolic process"/>
    <property type="evidence" value="ECO:0007669"/>
    <property type="project" value="UniProtKB-ARBA"/>
</dbReference>
<feature type="domain" description="LicD/FKTN/FKRP nucleotidyltransferase" evidence="1">
    <location>
        <begin position="24"/>
        <end position="237"/>
    </location>
</feature>
<dbReference type="STRING" id="471855.Shel_12380"/>
<proteinExistence type="predicted"/>
<dbReference type="PANTHER" id="PTHR43404:SF2">
    <property type="entry name" value="LIPOPOLYSACCHARIDE CHOLINEPHOSPHOTRANSFERASE LICD"/>
    <property type="match status" value="1"/>
</dbReference>
<dbReference type="AlphaFoldDB" id="C7N5T1"/>
<organism evidence="2 3">
    <name type="scientific">Slackia heliotrinireducens (strain ATCC 29202 / DSM 20476 / NCTC 11029 / RHS 1)</name>
    <name type="common">Peptococcus heliotrinreducens</name>
    <dbReference type="NCBI Taxonomy" id="471855"/>
    <lineage>
        <taxon>Bacteria</taxon>
        <taxon>Bacillati</taxon>
        <taxon>Actinomycetota</taxon>
        <taxon>Coriobacteriia</taxon>
        <taxon>Eggerthellales</taxon>
        <taxon>Eggerthellaceae</taxon>
        <taxon>Slackia</taxon>
    </lineage>
</organism>
<dbReference type="HOGENOM" id="CLU_075543_1_0_11"/>